<sequence>RCGLFLDDHIKAEHSLVSDVSWAEVKAFLEKDTTEDNEYIEGVYVCKHFVRDVINNAEAAGIRAGYVVVKFEDGTQHALICFNTTDRGLVFVESQGSDRIIFMEVGGNYIFNLWGLEDRESKMSIMRPGIISSIDIDWGN</sequence>
<dbReference type="AlphaFoldDB" id="X1SI35"/>
<comment type="caution">
    <text evidence="1">The sequence shown here is derived from an EMBL/GenBank/DDBJ whole genome shotgun (WGS) entry which is preliminary data.</text>
</comment>
<dbReference type="EMBL" id="BARW01020530">
    <property type="protein sequence ID" value="GAI92682.1"/>
    <property type="molecule type" value="Genomic_DNA"/>
</dbReference>
<reference evidence="1" key="1">
    <citation type="journal article" date="2014" name="Front. Microbiol.">
        <title>High frequency of phylogenetically diverse reductive dehalogenase-homologous genes in deep subseafloor sedimentary metagenomes.</title>
        <authorList>
            <person name="Kawai M."/>
            <person name="Futagami T."/>
            <person name="Toyoda A."/>
            <person name="Takaki Y."/>
            <person name="Nishi S."/>
            <person name="Hori S."/>
            <person name="Arai W."/>
            <person name="Tsubouchi T."/>
            <person name="Morono Y."/>
            <person name="Uchiyama I."/>
            <person name="Ito T."/>
            <person name="Fujiyama A."/>
            <person name="Inagaki F."/>
            <person name="Takami H."/>
        </authorList>
    </citation>
    <scope>NUCLEOTIDE SEQUENCE</scope>
    <source>
        <strain evidence="1">Expedition CK06-06</strain>
    </source>
</reference>
<organism evidence="1">
    <name type="scientific">marine sediment metagenome</name>
    <dbReference type="NCBI Taxonomy" id="412755"/>
    <lineage>
        <taxon>unclassified sequences</taxon>
        <taxon>metagenomes</taxon>
        <taxon>ecological metagenomes</taxon>
    </lineage>
</organism>
<accession>X1SI35</accession>
<feature type="non-terminal residue" evidence="1">
    <location>
        <position position="1"/>
    </location>
</feature>
<proteinExistence type="predicted"/>
<evidence type="ECO:0008006" key="2">
    <source>
        <dbReference type="Google" id="ProtNLM"/>
    </source>
</evidence>
<protein>
    <recommendedName>
        <fullName evidence="2">Tox-PL domain-containing protein</fullName>
    </recommendedName>
</protein>
<name>X1SI35_9ZZZZ</name>
<evidence type="ECO:0000313" key="1">
    <source>
        <dbReference type="EMBL" id="GAI92682.1"/>
    </source>
</evidence>
<gene>
    <name evidence="1" type="ORF">S12H4_34663</name>
</gene>